<dbReference type="InterPro" id="IPR050807">
    <property type="entry name" value="TransReg_Diox_bact_type"/>
</dbReference>
<dbReference type="AlphaFoldDB" id="A0AAJ2KX47"/>
<proteinExistence type="predicted"/>
<reference evidence="3" key="1">
    <citation type="submission" date="2023-10" db="EMBL/GenBank/DDBJ databases">
        <title>Screening of Alkalihalophilus pseudofirmusBZ-TG-HK211 and Its Alleviation of Salt Stress on Rapeseed Growth.</title>
        <authorList>
            <person name="Zhao B."/>
            <person name="Guo T."/>
        </authorList>
    </citation>
    <scope>NUCLEOTIDE SEQUENCE</scope>
    <source>
        <strain evidence="3">BZ-TG-HK211</strain>
    </source>
</reference>
<dbReference type="Proteomes" id="UP001285636">
    <property type="component" value="Unassembled WGS sequence"/>
</dbReference>
<dbReference type="SUPFAM" id="SSF47413">
    <property type="entry name" value="lambda repressor-like DNA-binding domains"/>
    <property type="match status" value="1"/>
</dbReference>
<keyword evidence="1" id="KW-0238">DNA-binding</keyword>
<evidence type="ECO:0000313" key="4">
    <source>
        <dbReference type="Proteomes" id="UP001285636"/>
    </source>
</evidence>
<dbReference type="EMBL" id="JAWJAY010000001">
    <property type="protein sequence ID" value="MDV2884695.1"/>
    <property type="molecule type" value="Genomic_DNA"/>
</dbReference>
<dbReference type="InterPro" id="IPR001387">
    <property type="entry name" value="Cro/C1-type_HTH"/>
</dbReference>
<dbReference type="Pfam" id="PF01381">
    <property type="entry name" value="HTH_3"/>
    <property type="match status" value="1"/>
</dbReference>
<accession>A0AAJ2KX47</accession>
<dbReference type="PANTHER" id="PTHR46797:SF1">
    <property type="entry name" value="METHYLPHOSPHONATE SYNTHASE"/>
    <property type="match status" value="1"/>
</dbReference>
<dbReference type="SMART" id="SM00530">
    <property type="entry name" value="HTH_XRE"/>
    <property type="match status" value="1"/>
</dbReference>
<evidence type="ECO:0000313" key="3">
    <source>
        <dbReference type="EMBL" id="MDV2884695.1"/>
    </source>
</evidence>
<comment type="caution">
    <text evidence="3">The sequence shown here is derived from an EMBL/GenBank/DDBJ whole genome shotgun (WGS) entry which is preliminary data.</text>
</comment>
<dbReference type="CDD" id="cd00093">
    <property type="entry name" value="HTH_XRE"/>
    <property type="match status" value="1"/>
</dbReference>
<gene>
    <name evidence="3" type="ORF">RYX45_05860</name>
</gene>
<dbReference type="GO" id="GO:0003700">
    <property type="term" value="F:DNA-binding transcription factor activity"/>
    <property type="evidence" value="ECO:0007669"/>
    <property type="project" value="TreeGrafter"/>
</dbReference>
<dbReference type="Gene3D" id="1.10.260.40">
    <property type="entry name" value="lambda repressor-like DNA-binding domains"/>
    <property type="match status" value="1"/>
</dbReference>
<evidence type="ECO:0000259" key="2">
    <source>
        <dbReference type="PROSITE" id="PS50943"/>
    </source>
</evidence>
<organism evidence="3 4">
    <name type="scientific">Alkalihalophilus pseudofirmus</name>
    <name type="common">Bacillus pseudofirmus</name>
    <dbReference type="NCBI Taxonomy" id="79885"/>
    <lineage>
        <taxon>Bacteria</taxon>
        <taxon>Bacillati</taxon>
        <taxon>Bacillota</taxon>
        <taxon>Bacilli</taxon>
        <taxon>Bacillales</taxon>
        <taxon>Bacillaceae</taxon>
        <taxon>Alkalihalophilus</taxon>
    </lineage>
</organism>
<feature type="domain" description="HTH cro/C1-type" evidence="2">
    <location>
        <begin position="17"/>
        <end position="72"/>
    </location>
</feature>
<evidence type="ECO:0000256" key="1">
    <source>
        <dbReference type="ARBA" id="ARBA00023125"/>
    </source>
</evidence>
<name>A0AAJ2KX47_ALKPS</name>
<dbReference type="InterPro" id="IPR010982">
    <property type="entry name" value="Lambda_DNA-bd_dom_sf"/>
</dbReference>
<sequence length="97" mass="10869">MGKQGKDALSEAFGVIIRTKRNRAGLTIAELAWISGLTETYISEIENGKRNMSLDIIMKLAASFEHDEPGNLLNETPHEVYEAIRAPIQQRIDESKK</sequence>
<dbReference type="PROSITE" id="PS50943">
    <property type="entry name" value="HTH_CROC1"/>
    <property type="match status" value="1"/>
</dbReference>
<dbReference type="PANTHER" id="PTHR46797">
    <property type="entry name" value="HTH-TYPE TRANSCRIPTIONAL REGULATOR"/>
    <property type="match status" value="1"/>
</dbReference>
<dbReference type="GO" id="GO:0003677">
    <property type="term" value="F:DNA binding"/>
    <property type="evidence" value="ECO:0007669"/>
    <property type="project" value="UniProtKB-KW"/>
</dbReference>
<protein>
    <submittedName>
        <fullName evidence="3">Helix-turn-helix transcriptional regulator</fullName>
    </submittedName>
</protein>
<dbReference type="GO" id="GO:0005829">
    <property type="term" value="C:cytosol"/>
    <property type="evidence" value="ECO:0007669"/>
    <property type="project" value="TreeGrafter"/>
</dbReference>
<dbReference type="RefSeq" id="WP_323466152.1">
    <property type="nucleotide sequence ID" value="NZ_CP144224.1"/>
</dbReference>